<feature type="compositionally biased region" description="Basic and acidic residues" evidence="1">
    <location>
        <begin position="113"/>
        <end position="124"/>
    </location>
</feature>
<dbReference type="OrthoDB" id="408292at2759"/>
<proteinExistence type="predicted"/>
<dbReference type="InterPro" id="IPR029063">
    <property type="entry name" value="SAM-dependent_MTases_sf"/>
</dbReference>
<gene>
    <name evidence="2" type="ORF">SNAT2548_LOCUS23088</name>
</gene>
<comment type="caution">
    <text evidence="2">The sequence shown here is derived from an EMBL/GenBank/DDBJ whole genome shotgun (WGS) entry which is preliminary data.</text>
</comment>
<accession>A0A812R6D9</accession>
<sequence>MTSYQWLILRVRAPTTKPEVEETVARRRMCCRPTWPSTLCFRRIEELWEMSVASVTVRPLTPLTPRQLRPWNLPWSLPSALPEVPPPVHLPALPAWPSGAKSASSRFSGRGGKHGEKGNKRGKAELPGRLYLQGRDHPLTAVATGCLLLRWISASVVVFILVCASPCATDCACNCAGTGREAGALLCRRQKEGKEGKEKEGKEKEGKEKEGKGKEGKEREGRPKKPKGLREPYSGAFPAFPTFPAPTSRRRGTTERRRLPILQAAARPIRPPVQVSSAKESRRADAAHFRSELKGDDVEVVPDTVPGASEANFARIYAREEWGKGARSGLGSREETTREFRAFLEAFLRDHSVRSVVDAGCGHWPSGYQRFMDWQGVHYTGVDVVPYVVEENAAYFQDGSMLSSHGLSTARSLCGDVSEQLPPGDLLLVKDVLMHLPNRAVHSFLKESVNSDAPKYRLVMPVPEGEACGFLDNAAGKKLVQNEVPPVAIRDMVDIEPGQLLPFDISLPPFAARFEPVFRWKSDEPKVVQLWRAASG</sequence>
<organism evidence="2 3">
    <name type="scientific">Symbiodinium natans</name>
    <dbReference type="NCBI Taxonomy" id="878477"/>
    <lineage>
        <taxon>Eukaryota</taxon>
        <taxon>Sar</taxon>
        <taxon>Alveolata</taxon>
        <taxon>Dinophyceae</taxon>
        <taxon>Suessiales</taxon>
        <taxon>Symbiodiniaceae</taxon>
        <taxon>Symbiodinium</taxon>
    </lineage>
</organism>
<evidence type="ECO:0000313" key="2">
    <source>
        <dbReference type="EMBL" id="CAE7424414.1"/>
    </source>
</evidence>
<protein>
    <submittedName>
        <fullName evidence="2">Uncharacterized protein</fullName>
    </submittedName>
</protein>
<evidence type="ECO:0000256" key="1">
    <source>
        <dbReference type="SAM" id="MobiDB-lite"/>
    </source>
</evidence>
<reference evidence="2" key="1">
    <citation type="submission" date="2021-02" db="EMBL/GenBank/DDBJ databases">
        <authorList>
            <person name="Dougan E. K."/>
            <person name="Rhodes N."/>
            <person name="Thang M."/>
            <person name="Chan C."/>
        </authorList>
    </citation>
    <scope>NUCLEOTIDE SEQUENCE</scope>
</reference>
<feature type="region of interest" description="Disordered" evidence="1">
    <location>
        <begin position="191"/>
        <end position="254"/>
    </location>
</feature>
<dbReference type="SUPFAM" id="SSF53335">
    <property type="entry name" value="S-adenosyl-L-methionine-dependent methyltransferases"/>
    <property type="match status" value="1"/>
</dbReference>
<feature type="region of interest" description="Disordered" evidence="1">
    <location>
        <begin position="101"/>
        <end position="124"/>
    </location>
</feature>
<feature type="compositionally biased region" description="Basic and acidic residues" evidence="1">
    <location>
        <begin position="191"/>
        <end position="223"/>
    </location>
</feature>
<feature type="compositionally biased region" description="Low complexity" evidence="1">
    <location>
        <begin position="236"/>
        <end position="247"/>
    </location>
</feature>
<dbReference type="Gene3D" id="3.40.50.150">
    <property type="entry name" value="Vaccinia Virus protein VP39"/>
    <property type="match status" value="1"/>
</dbReference>
<evidence type="ECO:0000313" key="3">
    <source>
        <dbReference type="Proteomes" id="UP000604046"/>
    </source>
</evidence>
<dbReference type="Proteomes" id="UP000604046">
    <property type="component" value="Unassembled WGS sequence"/>
</dbReference>
<keyword evidence="3" id="KW-1185">Reference proteome</keyword>
<dbReference type="AlphaFoldDB" id="A0A812R6D9"/>
<dbReference type="EMBL" id="CAJNDS010002310">
    <property type="protein sequence ID" value="CAE7424414.1"/>
    <property type="molecule type" value="Genomic_DNA"/>
</dbReference>
<name>A0A812R6D9_9DINO</name>